<dbReference type="InterPro" id="IPR017850">
    <property type="entry name" value="Alkaline_phosphatase_core_sf"/>
</dbReference>
<dbReference type="Proteomes" id="UP001431221">
    <property type="component" value="Unassembled WGS sequence"/>
</dbReference>
<reference evidence="3" key="1">
    <citation type="submission" date="2022-04" db="EMBL/GenBank/DDBJ databases">
        <title>Roseibium sp. CAU 1639 isolated from mud.</title>
        <authorList>
            <person name="Kim W."/>
        </authorList>
    </citation>
    <scope>NUCLEOTIDE SEQUENCE</scope>
    <source>
        <strain evidence="3">CAU 1639</strain>
    </source>
</reference>
<keyword evidence="1" id="KW-0812">Transmembrane</keyword>
<dbReference type="Pfam" id="PF00884">
    <property type="entry name" value="Sulfatase"/>
    <property type="match status" value="1"/>
</dbReference>
<comment type="caution">
    <text evidence="3">The sequence shown here is derived from an EMBL/GenBank/DDBJ whole genome shotgun (WGS) entry which is preliminary data.</text>
</comment>
<evidence type="ECO:0000259" key="2">
    <source>
        <dbReference type="Pfam" id="PF00884"/>
    </source>
</evidence>
<evidence type="ECO:0000256" key="1">
    <source>
        <dbReference type="SAM" id="Phobius"/>
    </source>
</evidence>
<dbReference type="EMBL" id="JALNMJ010000005">
    <property type="protein sequence ID" value="MCK7612406.1"/>
    <property type="molecule type" value="Genomic_DNA"/>
</dbReference>
<keyword evidence="4" id="KW-1185">Reference proteome</keyword>
<feature type="domain" description="Sulfatase N-terminal" evidence="2">
    <location>
        <begin position="140"/>
        <end position="371"/>
    </location>
</feature>
<protein>
    <submittedName>
        <fullName evidence="3">Sulfatase-like hydrolase/transferase</fullName>
    </submittedName>
</protein>
<evidence type="ECO:0000313" key="4">
    <source>
        <dbReference type="Proteomes" id="UP001431221"/>
    </source>
</evidence>
<evidence type="ECO:0000313" key="3">
    <source>
        <dbReference type="EMBL" id="MCK7612406.1"/>
    </source>
</evidence>
<keyword evidence="1" id="KW-0472">Membrane</keyword>
<proteinExistence type="predicted"/>
<feature type="transmembrane region" description="Helical" evidence="1">
    <location>
        <begin position="49"/>
        <end position="70"/>
    </location>
</feature>
<keyword evidence="1" id="KW-1133">Transmembrane helix</keyword>
<organism evidence="3 4">
    <name type="scientific">Roseibium sediminicola</name>
    <dbReference type="NCBI Taxonomy" id="2933272"/>
    <lineage>
        <taxon>Bacteria</taxon>
        <taxon>Pseudomonadati</taxon>
        <taxon>Pseudomonadota</taxon>
        <taxon>Alphaproteobacteria</taxon>
        <taxon>Hyphomicrobiales</taxon>
        <taxon>Stappiaceae</taxon>
        <taxon>Roseibium</taxon>
    </lineage>
</organism>
<accession>A0ABT0GSI9</accession>
<dbReference type="InterPro" id="IPR000917">
    <property type="entry name" value="Sulfatase_N"/>
</dbReference>
<dbReference type="RefSeq" id="WP_248153352.1">
    <property type="nucleotide sequence ID" value="NZ_JALNMJ010000005.1"/>
</dbReference>
<feature type="transmembrane region" description="Helical" evidence="1">
    <location>
        <begin position="77"/>
        <end position="98"/>
    </location>
</feature>
<name>A0ABT0GSI9_9HYPH</name>
<sequence length="408" mass="45301">MPRAVFFVLLLAVMTVDALVLISNFFQMPLPMLFDSLRYAGNLNLGNSVIYMAALGVLLVSFALTYTVVVDAKRHRAAINLAPFFVVLAVYAGLDWWLNALPSEYALATSSIEESFVPTGDAASIYGNVQAHLDDTAERNVLIVVVEGLGAFRSQELRDAVWNPLLKEDVREAYDVAQGDAVYFGSTTSGEARELCNLKADYRDFRTRDAVDCLPAKALAVGYRTAAFHAFTGNFFERFDWYPKIGFQELNFLENRMGFDESRNLPTCGIAFVGYCDTDAAEAVGRFLLEADGNRKFAYWLTLNSHKPVQPGEVPPRLGCEEDTRFKDLELCRMAEQWLNISHLVRDIALSDGLAPTEIVIVGDHHPPLFSRKARGLFAPGRVAWIHLRPSSKRRKETLAATQLGGSG</sequence>
<dbReference type="SUPFAM" id="SSF53649">
    <property type="entry name" value="Alkaline phosphatase-like"/>
    <property type="match status" value="1"/>
</dbReference>
<dbReference type="Gene3D" id="3.40.720.10">
    <property type="entry name" value="Alkaline Phosphatase, subunit A"/>
    <property type="match status" value="1"/>
</dbReference>
<gene>
    <name evidence="3" type="ORF">M0H32_09560</name>
</gene>